<accession>R8ZXV6</accession>
<sequence length="40" mass="4932">MNMSEVNLFTHNFLFKSPESRIKRSNQWKLKFREKLFVSL</sequence>
<name>R8ZXV6_9LEPT</name>
<dbReference type="Proteomes" id="UP000013984">
    <property type="component" value="Unassembled WGS sequence"/>
</dbReference>
<comment type="caution">
    <text evidence="1">The sequence shown here is derived from an EMBL/GenBank/DDBJ whole genome shotgun (WGS) entry which is preliminary data.</text>
</comment>
<proteinExistence type="predicted"/>
<keyword evidence="2" id="KW-1185">Reference proteome</keyword>
<reference evidence="1" key="1">
    <citation type="submission" date="2013-04" db="EMBL/GenBank/DDBJ databases">
        <authorList>
            <person name="Harkins D.M."/>
            <person name="Durkin A.S."/>
            <person name="Brinkac L.M."/>
            <person name="Haft D.H."/>
            <person name="Selengut J.D."/>
            <person name="Sanka R."/>
            <person name="DePew J."/>
            <person name="Purushe J."/>
            <person name="Galloway R.L."/>
            <person name="Vinetz J.M."/>
            <person name="Sutton G.G."/>
            <person name="Nierman W.C."/>
            <person name="Fouts D.E."/>
        </authorList>
    </citation>
    <scope>NUCLEOTIDE SEQUENCE [LARGE SCALE GENOMIC DNA]</scope>
    <source>
        <strain evidence="1">CDC</strain>
    </source>
</reference>
<gene>
    <name evidence="1" type="ORF">LEP1GSC195_1391</name>
</gene>
<protein>
    <submittedName>
        <fullName evidence="1">Uncharacterized protein</fullName>
    </submittedName>
</protein>
<evidence type="ECO:0000313" key="2">
    <source>
        <dbReference type="Proteomes" id="UP000013984"/>
    </source>
</evidence>
<evidence type="ECO:0000313" key="1">
    <source>
        <dbReference type="EMBL" id="EOQ94786.1"/>
    </source>
</evidence>
<dbReference type="AlphaFoldDB" id="R8ZXV6"/>
<dbReference type="EMBL" id="AOGZ02000020">
    <property type="protein sequence ID" value="EOQ94786.1"/>
    <property type="molecule type" value="Genomic_DNA"/>
</dbReference>
<organism evidence="1 2">
    <name type="scientific">Leptospira wolbachii serovar Codice str. CDC</name>
    <dbReference type="NCBI Taxonomy" id="1218599"/>
    <lineage>
        <taxon>Bacteria</taxon>
        <taxon>Pseudomonadati</taxon>
        <taxon>Spirochaetota</taxon>
        <taxon>Spirochaetia</taxon>
        <taxon>Leptospirales</taxon>
        <taxon>Leptospiraceae</taxon>
        <taxon>Leptospira</taxon>
    </lineage>
</organism>